<name>A0ACC2NN50_9HYME</name>
<sequence>MAREALFTRHDSFRYLALLLFDLALWVEFDPENYSESSKRANAHVHFGTDQDDPVVLMLATKFSATVKLRDDESLRCKVLPRFALSLFASALRPVLTWRII</sequence>
<gene>
    <name evidence="1" type="ORF">QAD02_002911</name>
</gene>
<evidence type="ECO:0000313" key="2">
    <source>
        <dbReference type="Proteomes" id="UP001239111"/>
    </source>
</evidence>
<organism evidence="1 2">
    <name type="scientific">Eretmocerus hayati</name>
    <dbReference type="NCBI Taxonomy" id="131215"/>
    <lineage>
        <taxon>Eukaryota</taxon>
        <taxon>Metazoa</taxon>
        <taxon>Ecdysozoa</taxon>
        <taxon>Arthropoda</taxon>
        <taxon>Hexapoda</taxon>
        <taxon>Insecta</taxon>
        <taxon>Pterygota</taxon>
        <taxon>Neoptera</taxon>
        <taxon>Endopterygota</taxon>
        <taxon>Hymenoptera</taxon>
        <taxon>Apocrita</taxon>
        <taxon>Proctotrupomorpha</taxon>
        <taxon>Chalcidoidea</taxon>
        <taxon>Aphelinidae</taxon>
        <taxon>Aphelininae</taxon>
        <taxon>Eretmocerus</taxon>
    </lineage>
</organism>
<accession>A0ACC2NN50</accession>
<proteinExistence type="predicted"/>
<protein>
    <submittedName>
        <fullName evidence="1">Uncharacterized protein</fullName>
    </submittedName>
</protein>
<evidence type="ECO:0000313" key="1">
    <source>
        <dbReference type="EMBL" id="KAJ8671652.1"/>
    </source>
</evidence>
<reference evidence="1" key="1">
    <citation type="submission" date="2023-04" db="EMBL/GenBank/DDBJ databases">
        <title>A chromosome-level genome assembly of the parasitoid wasp Eretmocerus hayati.</title>
        <authorList>
            <person name="Zhong Y."/>
            <person name="Liu S."/>
            <person name="Liu Y."/>
        </authorList>
    </citation>
    <scope>NUCLEOTIDE SEQUENCE</scope>
    <source>
        <strain evidence="1">ZJU_SS_LIU_2023</strain>
    </source>
</reference>
<dbReference type="EMBL" id="CM056743">
    <property type="protein sequence ID" value="KAJ8671652.1"/>
    <property type="molecule type" value="Genomic_DNA"/>
</dbReference>
<dbReference type="Proteomes" id="UP001239111">
    <property type="component" value="Chromosome 3"/>
</dbReference>
<keyword evidence="2" id="KW-1185">Reference proteome</keyword>
<comment type="caution">
    <text evidence="1">The sequence shown here is derived from an EMBL/GenBank/DDBJ whole genome shotgun (WGS) entry which is preliminary data.</text>
</comment>